<evidence type="ECO:0000256" key="1">
    <source>
        <dbReference type="SAM" id="MobiDB-lite"/>
    </source>
</evidence>
<name>A0AAD7XYP8_9FUNG</name>
<evidence type="ECO:0000313" key="3">
    <source>
        <dbReference type="EMBL" id="KAJ8657833.1"/>
    </source>
</evidence>
<feature type="signal peptide" evidence="2">
    <location>
        <begin position="1"/>
        <end position="20"/>
    </location>
</feature>
<evidence type="ECO:0000313" key="4">
    <source>
        <dbReference type="Proteomes" id="UP001234581"/>
    </source>
</evidence>
<protein>
    <submittedName>
        <fullName evidence="3">Uncharacterized protein</fullName>
    </submittedName>
</protein>
<keyword evidence="4" id="KW-1185">Reference proteome</keyword>
<reference evidence="3 4" key="1">
    <citation type="submission" date="2023-03" db="EMBL/GenBank/DDBJ databases">
        <title>Genome sequence of Lichtheimia ornata CBS 291.66.</title>
        <authorList>
            <person name="Mohabir J.T."/>
            <person name="Shea T.P."/>
            <person name="Kurbessoian T."/>
            <person name="Berby B."/>
            <person name="Fontaine J."/>
            <person name="Livny J."/>
            <person name="Gnirke A."/>
            <person name="Stajich J.E."/>
            <person name="Cuomo C.A."/>
        </authorList>
    </citation>
    <scope>NUCLEOTIDE SEQUENCE [LARGE SCALE GENOMIC DNA]</scope>
    <source>
        <strain evidence="3">CBS 291.66</strain>
    </source>
</reference>
<evidence type="ECO:0000256" key="2">
    <source>
        <dbReference type="SAM" id="SignalP"/>
    </source>
</evidence>
<dbReference type="GeneID" id="83213771"/>
<organism evidence="3 4">
    <name type="scientific">Lichtheimia ornata</name>
    <dbReference type="NCBI Taxonomy" id="688661"/>
    <lineage>
        <taxon>Eukaryota</taxon>
        <taxon>Fungi</taxon>
        <taxon>Fungi incertae sedis</taxon>
        <taxon>Mucoromycota</taxon>
        <taxon>Mucoromycotina</taxon>
        <taxon>Mucoromycetes</taxon>
        <taxon>Mucorales</taxon>
        <taxon>Lichtheimiaceae</taxon>
        <taxon>Lichtheimia</taxon>
    </lineage>
</organism>
<comment type="caution">
    <text evidence="3">The sequence shown here is derived from an EMBL/GenBank/DDBJ whole genome shotgun (WGS) entry which is preliminary data.</text>
</comment>
<dbReference type="RefSeq" id="XP_058342746.1">
    <property type="nucleotide sequence ID" value="XM_058486389.1"/>
</dbReference>
<keyword evidence="2" id="KW-0732">Signal</keyword>
<sequence>MKVLATLFALAASYVLPSMADGPGFILGTNWHMANTPADGLKDITFPMSMPNVTHENGYYFMQSFLFEGVWSHSAYTGLQPRPKSGSDSVVHAVFSSFIDGSTTDDANCHDGADYGPGVSCKVEINVPSYDHLYHLVIENTEGTTWKGTLVDTVTNEETHIGSYTLPSYTKGIQSSFRGIVEYYPWNGGPKTLPCDKLPWTQAYFGPPTTNTPGAGPGSIDPFDQENPQCNGKVNFQQTKTSDGGYIPQCGFK</sequence>
<dbReference type="AlphaFoldDB" id="A0AAD7XYP8"/>
<proteinExistence type="predicted"/>
<dbReference type="EMBL" id="JARTCD010000028">
    <property type="protein sequence ID" value="KAJ8657833.1"/>
    <property type="molecule type" value="Genomic_DNA"/>
</dbReference>
<dbReference type="Proteomes" id="UP001234581">
    <property type="component" value="Unassembled WGS sequence"/>
</dbReference>
<accession>A0AAD7XYP8</accession>
<feature type="chain" id="PRO_5042030270" evidence="2">
    <location>
        <begin position="21"/>
        <end position="253"/>
    </location>
</feature>
<gene>
    <name evidence="3" type="ORF">O0I10_006360</name>
</gene>
<feature type="region of interest" description="Disordered" evidence="1">
    <location>
        <begin position="206"/>
        <end position="229"/>
    </location>
</feature>